<dbReference type="NCBIfam" id="TIGR01401">
    <property type="entry name" value="fliR_like_III"/>
    <property type="match status" value="1"/>
</dbReference>
<protein>
    <submittedName>
        <fullName evidence="8">Putative type III secretion system inner membrane R protein</fullName>
    </submittedName>
</protein>
<evidence type="ECO:0000256" key="4">
    <source>
        <dbReference type="ARBA" id="ARBA00022692"/>
    </source>
</evidence>
<accession>U3AXB6</accession>
<organism evidence="8 9">
    <name type="scientific">Vibrio azureus NBRC 104587</name>
    <dbReference type="NCBI Taxonomy" id="1219077"/>
    <lineage>
        <taxon>Bacteria</taxon>
        <taxon>Pseudomonadati</taxon>
        <taxon>Pseudomonadota</taxon>
        <taxon>Gammaproteobacteria</taxon>
        <taxon>Vibrionales</taxon>
        <taxon>Vibrionaceae</taxon>
        <taxon>Vibrio</taxon>
    </lineage>
</organism>
<evidence type="ECO:0000256" key="7">
    <source>
        <dbReference type="RuleBase" id="RU362072"/>
    </source>
</evidence>
<feature type="transmembrane region" description="Helical" evidence="7">
    <location>
        <begin position="123"/>
        <end position="151"/>
    </location>
</feature>
<name>U3AXB6_9VIBR</name>
<keyword evidence="4 7" id="KW-0812">Transmembrane</keyword>
<feature type="transmembrane region" description="Helical" evidence="7">
    <location>
        <begin position="157"/>
        <end position="178"/>
    </location>
</feature>
<dbReference type="GO" id="GO:0006605">
    <property type="term" value="P:protein targeting"/>
    <property type="evidence" value="ECO:0007669"/>
    <property type="project" value="UniProtKB-UniRule"/>
</dbReference>
<feature type="transmembrane region" description="Helical" evidence="7">
    <location>
        <begin position="78"/>
        <end position="102"/>
    </location>
</feature>
<comment type="similarity">
    <text evidence="2 7">Belongs to the FliR/MopE/SpaR family.</text>
</comment>
<dbReference type="PANTHER" id="PTHR30065:SF1">
    <property type="entry name" value="SURFACE PRESENTATION OF ANTIGENS PROTEIN SPAR"/>
    <property type="match status" value="1"/>
</dbReference>
<dbReference type="RefSeq" id="WP_021711602.1">
    <property type="nucleotide sequence ID" value="NZ_BAOB01000498.1"/>
</dbReference>
<evidence type="ECO:0000256" key="6">
    <source>
        <dbReference type="ARBA" id="ARBA00023136"/>
    </source>
</evidence>
<keyword evidence="9" id="KW-1185">Reference proteome</keyword>
<comment type="caution">
    <text evidence="8">The sequence shown here is derived from an EMBL/GenBank/DDBJ whole genome shotgun (WGS) entry which is preliminary data.</text>
</comment>
<dbReference type="InterPro" id="IPR002010">
    <property type="entry name" value="T3SS_IM_R"/>
</dbReference>
<keyword evidence="5 7" id="KW-1133">Transmembrane helix</keyword>
<sequence>MSFDDIQQAFLLYSLSLPRLIACFIFLPLLNKKTLGGAMIRNAILFSLALFAFPLINQEAIPDSIDGTWVVLILVKEMLIGMLIGFIAAIPFWAIEATGFLIDNQRGAAMASMFNPLLGSQTTPTAVLFTQTLITLFFSGGGFASFMYAVFKSYTSWPILAFFPSINSAWVAFFYGLFEQLLYLGVLMSAPLVLAMFLAEFGLALISRFAPQLNVFSLSMPIKSAVSSALIIVYLSLLMQYFQKSLVDITFFQEQLSSIFTFKETKL</sequence>
<evidence type="ECO:0000313" key="9">
    <source>
        <dbReference type="Proteomes" id="UP000016567"/>
    </source>
</evidence>
<evidence type="ECO:0000256" key="1">
    <source>
        <dbReference type="ARBA" id="ARBA00004651"/>
    </source>
</evidence>
<evidence type="ECO:0000256" key="3">
    <source>
        <dbReference type="ARBA" id="ARBA00022475"/>
    </source>
</evidence>
<feature type="transmembrane region" description="Helical" evidence="7">
    <location>
        <begin position="6"/>
        <end position="27"/>
    </location>
</feature>
<feature type="transmembrane region" description="Helical" evidence="7">
    <location>
        <begin position="222"/>
        <end position="242"/>
    </location>
</feature>
<dbReference type="eggNOG" id="COG4791">
    <property type="taxonomic scope" value="Bacteria"/>
</dbReference>
<dbReference type="OrthoDB" id="9807748at2"/>
<dbReference type="PANTHER" id="PTHR30065">
    <property type="entry name" value="FLAGELLAR BIOSYNTHETIC PROTEIN FLIR"/>
    <property type="match status" value="1"/>
</dbReference>
<evidence type="ECO:0000256" key="5">
    <source>
        <dbReference type="ARBA" id="ARBA00022989"/>
    </source>
</evidence>
<gene>
    <name evidence="8" type="ORF">VAZ01S_096_00190</name>
</gene>
<dbReference type="AlphaFoldDB" id="U3AXB6"/>
<dbReference type="STRING" id="1219077.VAZ01S_096_00190"/>
<feature type="transmembrane region" description="Helical" evidence="7">
    <location>
        <begin position="39"/>
        <end position="58"/>
    </location>
</feature>
<proteinExistence type="inferred from homology"/>
<dbReference type="Pfam" id="PF01311">
    <property type="entry name" value="Bac_export_1"/>
    <property type="match status" value="1"/>
</dbReference>
<dbReference type="PRINTS" id="PR00953">
    <property type="entry name" value="TYPE3IMRPROT"/>
</dbReference>
<dbReference type="EMBL" id="BATL01000096">
    <property type="protein sequence ID" value="GAD77867.1"/>
    <property type="molecule type" value="Genomic_DNA"/>
</dbReference>
<comment type="subcellular location">
    <subcellularLocation>
        <location evidence="1 7">Cell membrane</location>
        <topology evidence="1 7">Multi-pass membrane protein</topology>
    </subcellularLocation>
</comment>
<keyword evidence="6 7" id="KW-0472">Membrane</keyword>
<keyword evidence="3 7" id="KW-1003">Cell membrane</keyword>
<reference evidence="8 9" key="1">
    <citation type="submission" date="2013-09" db="EMBL/GenBank/DDBJ databases">
        <title>Whole genome shotgun sequence of Vibrio azureus NBRC 104587.</title>
        <authorList>
            <person name="Isaki S."/>
            <person name="Hosoyama A."/>
            <person name="Numata M."/>
            <person name="Hashimoto M."/>
            <person name="Hosoyama Y."/>
            <person name="Tsuchikane K."/>
            <person name="Noguchi M."/>
            <person name="Hirakata S."/>
            <person name="Ichikawa N."/>
            <person name="Ohji S."/>
            <person name="Yamazoe A."/>
            <person name="Fujita N."/>
        </authorList>
    </citation>
    <scope>NUCLEOTIDE SEQUENCE [LARGE SCALE GENOMIC DNA]</scope>
    <source>
        <strain evidence="8 9">NBRC 104587</strain>
    </source>
</reference>
<feature type="transmembrane region" description="Helical" evidence="7">
    <location>
        <begin position="190"/>
        <end position="210"/>
    </location>
</feature>
<evidence type="ECO:0000256" key="2">
    <source>
        <dbReference type="ARBA" id="ARBA00009772"/>
    </source>
</evidence>
<evidence type="ECO:0000313" key="8">
    <source>
        <dbReference type="EMBL" id="GAD77867.1"/>
    </source>
</evidence>
<dbReference type="Proteomes" id="UP000016567">
    <property type="component" value="Unassembled WGS sequence"/>
</dbReference>
<dbReference type="GO" id="GO:0005886">
    <property type="term" value="C:plasma membrane"/>
    <property type="evidence" value="ECO:0007669"/>
    <property type="project" value="UniProtKB-SubCell"/>
</dbReference>
<dbReference type="InterPro" id="IPR006304">
    <property type="entry name" value="T3SS_SpaR/YscT"/>
</dbReference>